<keyword evidence="5 13" id="KW-0349">Heme</keyword>
<evidence type="ECO:0000256" key="5">
    <source>
        <dbReference type="ARBA" id="ARBA00022617"/>
    </source>
</evidence>
<dbReference type="InterPro" id="IPR036396">
    <property type="entry name" value="Cyt_P450_sf"/>
</dbReference>
<dbReference type="PRINTS" id="PR00385">
    <property type="entry name" value="P450"/>
</dbReference>
<dbReference type="Pfam" id="PF00067">
    <property type="entry name" value="p450"/>
    <property type="match status" value="1"/>
</dbReference>
<evidence type="ECO:0000256" key="8">
    <source>
        <dbReference type="ARBA" id="ARBA00022848"/>
    </source>
</evidence>
<dbReference type="CDD" id="cd20628">
    <property type="entry name" value="CYP4"/>
    <property type="match status" value="1"/>
</dbReference>
<keyword evidence="15" id="KW-1133">Transmembrane helix</keyword>
<accession>A0A023F6W9</accession>
<evidence type="ECO:0000256" key="10">
    <source>
        <dbReference type="ARBA" id="ARBA00023004"/>
    </source>
</evidence>
<dbReference type="AlphaFoldDB" id="A0A023F6W9"/>
<keyword evidence="15" id="KW-0812">Transmembrane</keyword>
<comment type="subcellular location">
    <subcellularLocation>
        <location evidence="3">Endoplasmic reticulum membrane</location>
        <topology evidence="3">Peripheral membrane protein</topology>
    </subcellularLocation>
    <subcellularLocation>
        <location evidence="2">Microsome membrane</location>
        <topology evidence="2">Peripheral membrane protein</topology>
    </subcellularLocation>
</comment>
<dbReference type="InterPro" id="IPR001128">
    <property type="entry name" value="Cyt_P450"/>
</dbReference>
<reference evidence="16" key="1">
    <citation type="journal article" date="2014" name="PLoS Negl. Trop. Dis.">
        <title>An updated insight into the Sialotranscriptome of Triatoma infestans: developmental stage and geographic variations.</title>
        <authorList>
            <person name="Schwarz A."/>
            <person name="Medrano-Mercado N."/>
            <person name="Schaub G.A."/>
            <person name="Struchiner C.J."/>
            <person name="Bargues M.D."/>
            <person name="Levy M.Z."/>
            <person name="Ribeiro J.M."/>
        </authorList>
    </citation>
    <scope>NUCLEOTIDE SEQUENCE</scope>
    <source>
        <strain evidence="16">Chile</strain>
        <tissue evidence="16">Salivary glands</tissue>
    </source>
</reference>
<keyword evidence="12 15" id="KW-0472">Membrane</keyword>
<dbReference type="PROSITE" id="PS00086">
    <property type="entry name" value="CYTOCHROME_P450"/>
    <property type="match status" value="1"/>
</dbReference>
<proteinExistence type="evidence at transcript level"/>
<evidence type="ECO:0000256" key="3">
    <source>
        <dbReference type="ARBA" id="ARBA00004406"/>
    </source>
</evidence>
<dbReference type="SUPFAM" id="SSF48264">
    <property type="entry name" value="Cytochrome P450"/>
    <property type="match status" value="1"/>
</dbReference>
<evidence type="ECO:0000256" key="14">
    <source>
        <dbReference type="RuleBase" id="RU000461"/>
    </source>
</evidence>
<dbReference type="EMBL" id="GBBI01001581">
    <property type="protein sequence ID" value="JAC17131.1"/>
    <property type="molecule type" value="mRNA"/>
</dbReference>
<comment type="similarity">
    <text evidence="4 14">Belongs to the cytochrome P450 family.</text>
</comment>
<dbReference type="GO" id="GO:0005789">
    <property type="term" value="C:endoplasmic reticulum membrane"/>
    <property type="evidence" value="ECO:0007669"/>
    <property type="project" value="UniProtKB-SubCell"/>
</dbReference>
<comment type="cofactor">
    <cofactor evidence="1 13">
        <name>heme</name>
        <dbReference type="ChEBI" id="CHEBI:30413"/>
    </cofactor>
</comment>
<dbReference type="GO" id="GO:0005506">
    <property type="term" value="F:iron ion binding"/>
    <property type="evidence" value="ECO:0007669"/>
    <property type="project" value="InterPro"/>
</dbReference>
<evidence type="ECO:0000313" key="16">
    <source>
        <dbReference type="EMBL" id="JAC17131.1"/>
    </source>
</evidence>
<evidence type="ECO:0000256" key="7">
    <source>
        <dbReference type="ARBA" id="ARBA00022824"/>
    </source>
</evidence>
<evidence type="ECO:0000256" key="4">
    <source>
        <dbReference type="ARBA" id="ARBA00010617"/>
    </source>
</evidence>
<keyword evidence="7" id="KW-0256">Endoplasmic reticulum</keyword>
<dbReference type="GO" id="GO:0020037">
    <property type="term" value="F:heme binding"/>
    <property type="evidence" value="ECO:0007669"/>
    <property type="project" value="InterPro"/>
</dbReference>
<keyword evidence="9 14" id="KW-0560">Oxidoreductase</keyword>
<evidence type="ECO:0000256" key="11">
    <source>
        <dbReference type="ARBA" id="ARBA00023033"/>
    </source>
</evidence>
<sequence length="521" mass="60052">MLSAIYIFLFIAGLMLLWAYVRVDKRFVALGNKIPGPPGLPIVGNIFDIPSTGPEGLDYRRLLVKKYGHITRLWLGNMLTVFLSDADDCEVILKDTTHLTKSVLYSLLHPWLGTGLLTSTGEKWHKRRKAITPTFHFKILEEFINVFNKNGNILIECLSKHCDGFTFNVQPLISRYTLDVISETAMGTEINAQIHHNSTYVQAVRRMCELLSDRFRKPWLQNNFIYFLTGRRWEEDKLIEILHDQTDKMIKGKSNQLSNNEILNQSCCDEEGVKRKTAFLELLLKMKMKGSSAFQTDDDVREEVDTFLFEGHDTTTAAICFVLVLLSRHRKVQEEIFSELVGIMDGQDSHHISYENLQMMKYLECVIKESLRLFPSVPVIGRQIFEDLHLPSGYIIPAGAALLISFYFLHRNEKYFPNPEEFNPDNFLPENSVKRHPYAYIPFSAGPRNCIGQKFAMLELKSVIAKIIMNFIVEPSCDTWDVVEDPNIVFQSIGGHKIKLRADVYWNPDHSICCYQWNFSM</sequence>
<dbReference type="InterPro" id="IPR050196">
    <property type="entry name" value="Cytochrome_P450_Monoox"/>
</dbReference>
<dbReference type="Gene3D" id="1.10.630.10">
    <property type="entry name" value="Cytochrome P450"/>
    <property type="match status" value="1"/>
</dbReference>
<dbReference type="InterPro" id="IPR017972">
    <property type="entry name" value="Cyt_P450_CS"/>
</dbReference>
<evidence type="ECO:0000256" key="6">
    <source>
        <dbReference type="ARBA" id="ARBA00022723"/>
    </source>
</evidence>
<keyword evidence="11 14" id="KW-0503">Monooxygenase</keyword>
<keyword evidence="10 13" id="KW-0408">Iron</keyword>
<dbReference type="GO" id="GO:0016705">
    <property type="term" value="F:oxidoreductase activity, acting on paired donors, with incorporation or reduction of molecular oxygen"/>
    <property type="evidence" value="ECO:0007669"/>
    <property type="project" value="InterPro"/>
</dbReference>
<dbReference type="PANTHER" id="PTHR24291">
    <property type="entry name" value="CYTOCHROME P450 FAMILY 4"/>
    <property type="match status" value="1"/>
</dbReference>
<evidence type="ECO:0000256" key="1">
    <source>
        <dbReference type="ARBA" id="ARBA00001971"/>
    </source>
</evidence>
<feature type="transmembrane region" description="Helical" evidence="15">
    <location>
        <begin position="6"/>
        <end position="23"/>
    </location>
</feature>
<evidence type="ECO:0000256" key="15">
    <source>
        <dbReference type="SAM" id="Phobius"/>
    </source>
</evidence>
<evidence type="ECO:0000256" key="13">
    <source>
        <dbReference type="PIRSR" id="PIRSR602401-1"/>
    </source>
</evidence>
<name>A0A023F6W9_TRIIF</name>
<dbReference type="InterPro" id="IPR002401">
    <property type="entry name" value="Cyt_P450_E_grp-I"/>
</dbReference>
<feature type="non-terminal residue" evidence="16">
    <location>
        <position position="521"/>
    </location>
</feature>
<keyword evidence="6 13" id="KW-0479">Metal-binding</keyword>
<keyword evidence="8" id="KW-0492">Microsome</keyword>
<protein>
    <submittedName>
        <fullName evidence="16">Putative cytochrome</fullName>
    </submittedName>
</protein>
<feature type="binding site" description="axial binding residue" evidence="13">
    <location>
        <position position="450"/>
    </location>
    <ligand>
        <name>heme</name>
        <dbReference type="ChEBI" id="CHEBI:30413"/>
    </ligand>
    <ligandPart>
        <name>Fe</name>
        <dbReference type="ChEBI" id="CHEBI:18248"/>
    </ligandPart>
</feature>
<evidence type="ECO:0000256" key="9">
    <source>
        <dbReference type="ARBA" id="ARBA00023002"/>
    </source>
</evidence>
<evidence type="ECO:0000256" key="12">
    <source>
        <dbReference type="ARBA" id="ARBA00023136"/>
    </source>
</evidence>
<dbReference type="PANTHER" id="PTHR24291:SF189">
    <property type="entry name" value="CYTOCHROME P450 4C3-RELATED"/>
    <property type="match status" value="1"/>
</dbReference>
<dbReference type="GO" id="GO:0004497">
    <property type="term" value="F:monooxygenase activity"/>
    <property type="evidence" value="ECO:0007669"/>
    <property type="project" value="UniProtKB-KW"/>
</dbReference>
<organism evidence="16">
    <name type="scientific">Triatoma infestans</name>
    <name type="common">Assassin bug</name>
    <dbReference type="NCBI Taxonomy" id="30076"/>
    <lineage>
        <taxon>Eukaryota</taxon>
        <taxon>Metazoa</taxon>
        <taxon>Ecdysozoa</taxon>
        <taxon>Arthropoda</taxon>
        <taxon>Hexapoda</taxon>
        <taxon>Insecta</taxon>
        <taxon>Pterygota</taxon>
        <taxon>Neoptera</taxon>
        <taxon>Paraneoptera</taxon>
        <taxon>Hemiptera</taxon>
        <taxon>Heteroptera</taxon>
        <taxon>Panheteroptera</taxon>
        <taxon>Cimicomorpha</taxon>
        <taxon>Reduviidae</taxon>
        <taxon>Triatominae</taxon>
        <taxon>Triatoma</taxon>
    </lineage>
</organism>
<dbReference type="PRINTS" id="PR00463">
    <property type="entry name" value="EP450I"/>
</dbReference>
<evidence type="ECO:0000256" key="2">
    <source>
        <dbReference type="ARBA" id="ARBA00004174"/>
    </source>
</evidence>